<dbReference type="PANTHER" id="PTHR11480">
    <property type="entry name" value="SAPOSIN-RELATED"/>
    <property type="match status" value="1"/>
</dbReference>
<dbReference type="Proteomes" id="UP001331761">
    <property type="component" value="Unassembled WGS sequence"/>
</dbReference>
<dbReference type="InterPro" id="IPR008139">
    <property type="entry name" value="SaposinB_dom"/>
</dbReference>
<evidence type="ECO:0000313" key="6">
    <source>
        <dbReference type="Proteomes" id="UP001331761"/>
    </source>
</evidence>
<comment type="caution">
    <text evidence="5">The sequence shown here is derived from an EMBL/GenBank/DDBJ whole genome shotgun (WGS) entry which is preliminary data.</text>
</comment>
<dbReference type="SUPFAM" id="SSF47862">
    <property type="entry name" value="Saposin"/>
    <property type="match status" value="1"/>
</dbReference>
<dbReference type="InterPro" id="IPR051428">
    <property type="entry name" value="Sphingo_Act-Surfact_Prot"/>
</dbReference>
<dbReference type="PROSITE" id="PS50015">
    <property type="entry name" value="SAP_B"/>
    <property type="match status" value="1"/>
</dbReference>
<feature type="domain" description="Saposin B-type" evidence="4">
    <location>
        <begin position="72"/>
        <end position="150"/>
    </location>
</feature>
<organism evidence="5 6">
    <name type="scientific">Trichostrongylus colubriformis</name>
    <name type="common">Black scour worm</name>
    <dbReference type="NCBI Taxonomy" id="6319"/>
    <lineage>
        <taxon>Eukaryota</taxon>
        <taxon>Metazoa</taxon>
        <taxon>Ecdysozoa</taxon>
        <taxon>Nematoda</taxon>
        <taxon>Chromadorea</taxon>
        <taxon>Rhabditida</taxon>
        <taxon>Rhabditina</taxon>
        <taxon>Rhabditomorpha</taxon>
        <taxon>Strongyloidea</taxon>
        <taxon>Trichostrongylidae</taxon>
        <taxon>Trichostrongylus</taxon>
    </lineage>
</organism>
<keyword evidence="1" id="KW-1015">Disulfide bond</keyword>
<dbReference type="InterPro" id="IPR011001">
    <property type="entry name" value="Saposin-like"/>
</dbReference>
<gene>
    <name evidence="5" type="ORF">GCK32_001614</name>
</gene>
<dbReference type="Gene3D" id="1.10.225.10">
    <property type="entry name" value="Saposin-like"/>
    <property type="match status" value="1"/>
</dbReference>
<evidence type="ECO:0000256" key="2">
    <source>
        <dbReference type="ARBA" id="ARBA00023180"/>
    </source>
</evidence>
<dbReference type="InterPro" id="IPR008138">
    <property type="entry name" value="SapB_2"/>
</dbReference>
<dbReference type="FunFam" id="1.10.225.10:FF:000017">
    <property type="entry name" value="SaPosin-like Protein family"/>
    <property type="match status" value="1"/>
</dbReference>
<accession>A0AAN8FHL6</accession>
<reference evidence="5 6" key="1">
    <citation type="submission" date="2019-10" db="EMBL/GenBank/DDBJ databases">
        <title>Assembly and Annotation for the nematode Trichostrongylus colubriformis.</title>
        <authorList>
            <person name="Martin J."/>
        </authorList>
    </citation>
    <scope>NUCLEOTIDE SEQUENCE [LARGE SCALE GENOMIC DNA]</scope>
    <source>
        <strain evidence="5">G859</strain>
        <tissue evidence="5">Whole worm</tissue>
    </source>
</reference>
<dbReference type="EMBL" id="WIXE01008711">
    <property type="protein sequence ID" value="KAK5979050.1"/>
    <property type="molecule type" value="Genomic_DNA"/>
</dbReference>
<evidence type="ECO:0000256" key="3">
    <source>
        <dbReference type="SAM" id="Phobius"/>
    </source>
</evidence>
<sequence length="150" mass="16569">SWQRPQWLAGCVPDLQDRDRGLLPANESASSFTIGEAWFIWMRGLSVLLLAIAATVAIGISVNSGKSPSELVSIECEMCEMAVRTVVPMMDQDTKDIENAVNNECKELLHKIPFATHKCQKFVDEDLNKIIKELESGTAPKDVCTKIGMC</sequence>
<name>A0AAN8FHL6_TRICO</name>
<keyword evidence="2" id="KW-0325">Glycoprotein</keyword>
<keyword evidence="6" id="KW-1185">Reference proteome</keyword>
<keyword evidence="3" id="KW-1133">Transmembrane helix</keyword>
<evidence type="ECO:0000256" key="1">
    <source>
        <dbReference type="ARBA" id="ARBA00023157"/>
    </source>
</evidence>
<feature type="non-terminal residue" evidence="5">
    <location>
        <position position="1"/>
    </location>
</feature>
<evidence type="ECO:0000313" key="5">
    <source>
        <dbReference type="EMBL" id="KAK5979050.1"/>
    </source>
</evidence>
<evidence type="ECO:0000259" key="4">
    <source>
        <dbReference type="PROSITE" id="PS50015"/>
    </source>
</evidence>
<proteinExistence type="predicted"/>
<keyword evidence="3" id="KW-0812">Transmembrane</keyword>
<feature type="transmembrane region" description="Helical" evidence="3">
    <location>
        <begin position="38"/>
        <end position="60"/>
    </location>
</feature>
<protein>
    <submittedName>
        <fullName evidence="5">Surfactant protein B</fullName>
    </submittedName>
</protein>
<dbReference type="SMART" id="SM00741">
    <property type="entry name" value="SapB"/>
    <property type="match status" value="1"/>
</dbReference>
<dbReference type="AlphaFoldDB" id="A0AAN8FHL6"/>
<keyword evidence="3" id="KW-0472">Membrane</keyword>
<dbReference type="Pfam" id="PF03489">
    <property type="entry name" value="SapB_2"/>
    <property type="match status" value="1"/>
</dbReference>